<dbReference type="EMBL" id="JARPYT010000016">
    <property type="protein sequence ID" value="MDT2637958.1"/>
    <property type="molecule type" value="Genomic_DNA"/>
</dbReference>
<protein>
    <submittedName>
        <fullName evidence="2">Uncharacterized protein</fullName>
    </submittedName>
</protein>
<feature type="coiled-coil region" evidence="1">
    <location>
        <begin position="33"/>
        <end position="85"/>
    </location>
</feature>
<accession>A0AAW8TM98</accession>
<gene>
    <name evidence="2" type="ORF">P7D36_10680</name>
</gene>
<proteinExistence type="predicted"/>
<reference evidence="2" key="1">
    <citation type="submission" date="2023-03" db="EMBL/GenBank/DDBJ databases">
        <authorList>
            <person name="Shen W."/>
            <person name="Cai J."/>
        </authorList>
    </citation>
    <scope>NUCLEOTIDE SEQUENCE</scope>
    <source>
        <strain evidence="2">P55-2</strain>
    </source>
</reference>
<name>A0AAW8TM98_9ENTE</name>
<sequence>MYEEWDYYCEPSLADEIFGEAEQKLRKALKPDIKKEMEEKDKEISRLDEIVQELRSENIELRDKYNQASTKVNEIEKNIKNQFLETIVAPFCKPYFSIRSGNSVERKETIKTDDPDIEVIKTIYKSKYIVDEVNMKYIFRAKISDENSILFEYNSNKEGGWMDTRKLILHESFDESKLDKKWQYKNVFENIEDAQKYADYLNDKEEERTYSEIKMN</sequence>
<evidence type="ECO:0000313" key="3">
    <source>
        <dbReference type="Proteomes" id="UP001245561"/>
    </source>
</evidence>
<keyword evidence="1" id="KW-0175">Coiled coil</keyword>
<dbReference type="RefSeq" id="WP_311928597.1">
    <property type="nucleotide sequence ID" value="NZ_JARPYT010000016.1"/>
</dbReference>
<dbReference type="Proteomes" id="UP001245561">
    <property type="component" value="Unassembled WGS sequence"/>
</dbReference>
<comment type="caution">
    <text evidence="2">The sequence shown here is derived from an EMBL/GenBank/DDBJ whole genome shotgun (WGS) entry which is preliminary data.</text>
</comment>
<evidence type="ECO:0000256" key="1">
    <source>
        <dbReference type="SAM" id="Coils"/>
    </source>
</evidence>
<evidence type="ECO:0000313" key="2">
    <source>
        <dbReference type="EMBL" id="MDT2637958.1"/>
    </source>
</evidence>
<organism evidence="2 3">
    <name type="scientific">Enterococcus dongliensis</name>
    <dbReference type="NCBI Taxonomy" id="2559925"/>
    <lineage>
        <taxon>Bacteria</taxon>
        <taxon>Bacillati</taxon>
        <taxon>Bacillota</taxon>
        <taxon>Bacilli</taxon>
        <taxon>Lactobacillales</taxon>
        <taxon>Enterococcaceae</taxon>
        <taxon>Enterococcus</taxon>
    </lineage>
</organism>
<dbReference type="AlphaFoldDB" id="A0AAW8TM98"/>